<dbReference type="InterPro" id="IPR023631">
    <property type="entry name" value="Amidase_dom"/>
</dbReference>
<sequence>MTLDLSDQTALELAQLYRDVRHTPPETVRACLDRIAEFEPRVNAFCAFDEEDVLEQAKRSHERWRRELPLGDLEGVPVAVKDVFDMRGWPNREGSRATTETPCKVDAPAVATLKRHGAILMGRTTTPEFGWKATTDSALNGVTRNPWDLQMTSGGSSGGSAAAVACGMAPLALGTDAGGSVRIPASFCGVVGHKPTVDRAPMWPPSTFAPLGHVGAIGWTVGDVVLLMSLLAEADWIDNTVPRPARDLMKALDLDARDLRIAYSPTLGLDVNVDPEIATAVEQAAAAFEELGALVEHVDPELGDQLDAYWTLYASGGANALRDYGPEARALLEPGFMDMVEKAEGLTMLDYMGAMNERMSLIDRMERFHRRWDLLLTPTVPVLPFGAGRVVPEGWENENWMTWTPFTWPFNMTGQPALSVPCGRSSTGLPIGLQLVGARWQDNKVLAAGHAYQAARPMTETRPWRDQ</sequence>
<reference evidence="4" key="1">
    <citation type="submission" date="2016-10" db="EMBL/GenBank/DDBJ databases">
        <authorList>
            <person name="Varghese N."/>
            <person name="Submissions S."/>
        </authorList>
    </citation>
    <scope>NUCLEOTIDE SEQUENCE [LARGE SCALE GENOMIC DNA]</scope>
    <source>
        <strain evidence="4">DSM 26880</strain>
    </source>
</reference>
<organism evidence="3 4">
    <name type="scientific">Citreimonas salinaria</name>
    <dbReference type="NCBI Taxonomy" id="321339"/>
    <lineage>
        <taxon>Bacteria</taxon>
        <taxon>Pseudomonadati</taxon>
        <taxon>Pseudomonadota</taxon>
        <taxon>Alphaproteobacteria</taxon>
        <taxon>Rhodobacterales</taxon>
        <taxon>Roseobacteraceae</taxon>
        <taxon>Citreimonas</taxon>
    </lineage>
</organism>
<dbReference type="RefSeq" id="WP_089884764.1">
    <property type="nucleotide sequence ID" value="NZ_FNPF01000015.1"/>
</dbReference>
<dbReference type="STRING" id="321339.SAMN05444340_11582"/>
<proteinExistence type="inferred from homology"/>
<keyword evidence="3" id="KW-0808">Transferase</keyword>
<protein>
    <submittedName>
        <fullName evidence="3">Aspartyl-tRNA(Asn)/glutamyl-tRNA(Gln) amidotransferase subunit A</fullName>
    </submittedName>
</protein>
<dbReference type="Proteomes" id="UP000199286">
    <property type="component" value="Unassembled WGS sequence"/>
</dbReference>
<keyword evidence="4" id="KW-1185">Reference proteome</keyword>
<evidence type="ECO:0000313" key="3">
    <source>
        <dbReference type="EMBL" id="SDY70984.1"/>
    </source>
</evidence>
<dbReference type="NCBIfam" id="NF004815">
    <property type="entry name" value="PRK06169.1"/>
    <property type="match status" value="1"/>
</dbReference>
<dbReference type="PROSITE" id="PS00571">
    <property type="entry name" value="AMIDASES"/>
    <property type="match status" value="1"/>
</dbReference>
<comment type="similarity">
    <text evidence="1">Belongs to the amidase family.</text>
</comment>
<dbReference type="EMBL" id="FNPF01000015">
    <property type="protein sequence ID" value="SDY70984.1"/>
    <property type="molecule type" value="Genomic_DNA"/>
</dbReference>
<name>A0A1H3M3V9_9RHOB</name>
<dbReference type="InterPro" id="IPR000120">
    <property type="entry name" value="Amidase"/>
</dbReference>
<evidence type="ECO:0000313" key="4">
    <source>
        <dbReference type="Proteomes" id="UP000199286"/>
    </source>
</evidence>
<gene>
    <name evidence="3" type="ORF">SAMN05444340_11582</name>
</gene>
<dbReference type="SUPFAM" id="SSF75304">
    <property type="entry name" value="Amidase signature (AS) enzymes"/>
    <property type="match status" value="1"/>
</dbReference>
<dbReference type="OrthoDB" id="9777859at2"/>
<evidence type="ECO:0000256" key="1">
    <source>
        <dbReference type="ARBA" id="ARBA00009199"/>
    </source>
</evidence>
<dbReference type="AlphaFoldDB" id="A0A1H3M3V9"/>
<dbReference type="InterPro" id="IPR036928">
    <property type="entry name" value="AS_sf"/>
</dbReference>
<dbReference type="PANTHER" id="PTHR11895">
    <property type="entry name" value="TRANSAMIDASE"/>
    <property type="match status" value="1"/>
</dbReference>
<feature type="domain" description="Amidase" evidence="2">
    <location>
        <begin position="26"/>
        <end position="446"/>
    </location>
</feature>
<dbReference type="InterPro" id="IPR020556">
    <property type="entry name" value="Amidase_CS"/>
</dbReference>
<accession>A0A1H3M3V9</accession>
<evidence type="ECO:0000259" key="2">
    <source>
        <dbReference type="Pfam" id="PF01425"/>
    </source>
</evidence>
<dbReference type="PANTHER" id="PTHR11895:SF7">
    <property type="entry name" value="GLUTAMYL-TRNA(GLN) AMIDOTRANSFERASE SUBUNIT A, MITOCHONDRIAL"/>
    <property type="match status" value="1"/>
</dbReference>
<dbReference type="Gene3D" id="3.90.1300.10">
    <property type="entry name" value="Amidase signature (AS) domain"/>
    <property type="match status" value="1"/>
</dbReference>
<dbReference type="GO" id="GO:0016740">
    <property type="term" value="F:transferase activity"/>
    <property type="evidence" value="ECO:0007669"/>
    <property type="project" value="UniProtKB-KW"/>
</dbReference>
<dbReference type="Pfam" id="PF01425">
    <property type="entry name" value="Amidase"/>
    <property type="match status" value="1"/>
</dbReference>